<keyword evidence="2" id="KW-0496">Mitochondrion</keyword>
<dbReference type="GO" id="GO:0005739">
    <property type="term" value="C:mitochondrion"/>
    <property type="evidence" value="ECO:0007669"/>
    <property type="project" value="TreeGrafter"/>
</dbReference>
<dbReference type="InterPro" id="IPR024937">
    <property type="entry name" value="Domain_X"/>
</dbReference>
<gene>
    <name evidence="2" type="primary">ORF339</name>
    <name evidence="2" type="ORF">HusqMp10</name>
</gene>
<evidence type="ECO:0000259" key="1">
    <source>
        <dbReference type="PROSITE" id="PS50878"/>
    </source>
</evidence>
<reference evidence="2" key="1">
    <citation type="journal article" date="2012" name="PLoS ONE">
        <title>The Mitochondrial Genome of the Lycophyte Huperzia squarrosa: The Most Archaic Form in Vascular Plants.</title>
        <authorList>
            <person name="Liu Y."/>
            <person name="Wang B."/>
            <person name="Cui P."/>
            <person name="Li L."/>
            <person name="Xue J.Y."/>
            <person name="Yu J."/>
            <person name="Qiu Y.L."/>
        </authorList>
    </citation>
    <scope>NUCLEOTIDE SEQUENCE</scope>
</reference>
<dbReference type="InterPro" id="IPR000477">
    <property type="entry name" value="RT_dom"/>
</dbReference>
<sequence length="339" mass="38727">MQYNTEGGVPRGSIISPLCANIFLHPLDCYVEDVLIPKYNVRGMYPASAEYYNNRLNLDIKYKAVLEDYPQLWQAMTNIKHFRWIGTNKPSHEPDHEGAARLKYLRYADEVMLGIIGSKEEALNIRKAVQKFLQQKLKLEINEQRSPLINAKSEIAKYLGTLVTYYGTGSVKPRSTDEVSDVKRVRLRSITRPQLIAPIKDLLTKAVERGYGKLNAKGLIRATFHQRLAASEDEQIVTHFSSVIRGIVNYYSFVNKRSSLWKVVSIYRKSCALTLARKHSLRSAEAAFHKFGPNLRIIKKGKEVASLYHPNSLKTIGKYNIKASRFNDVTILEEPYYKG</sequence>
<dbReference type="AlphaFoldDB" id="H9M8B0"/>
<organism evidence="2">
    <name type="scientific">Phlegmariurus squarrosus</name>
    <name type="common">Rock tassel fern</name>
    <name type="synonym">Lycopodium squarrosum</name>
    <dbReference type="NCBI Taxonomy" id="73615"/>
    <lineage>
        <taxon>Eukaryota</taxon>
        <taxon>Viridiplantae</taxon>
        <taxon>Streptophyta</taxon>
        <taxon>Embryophyta</taxon>
        <taxon>Tracheophyta</taxon>
        <taxon>Lycopodiopsida</taxon>
        <taxon>Lycopodiales</taxon>
        <taxon>Lycopodiaceae</taxon>
        <taxon>Huperzioideae</taxon>
        <taxon>Phlegmariurus</taxon>
    </lineage>
</organism>
<feature type="domain" description="Reverse transcriptase" evidence="1">
    <location>
        <begin position="1"/>
        <end position="163"/>
    </location>
</feature>
<dbReference type="GO" id="GO:0090615">
    <property type="term" value="P:mitochondrial mRNA processing"/>
    <property type="evidence" value="ECO:0007669"/>
    <property type="project" value="TreeGrafter"/>
</dbReference>
<accession>H9M8B0</accession>
<dbReference type="PANTHER" id="PTHR33642">
    <property type="entry name" value="COX1/OXI3 INTRON 1 PROTEIN-RELATED"/>
    <property type="match status" value="1"/>
</dbReference>
<dbReference type="GO" id="GO:0006315">
    <property type="term" value="P:homing of group II introns"/>
    <property type="evidence" value="ECO:0007669"/>
    <property type="project" value="TreeGrafter"/>
</dbReference>
<dbReference type="GO" id="GO:0003964">
    <property type="term" value="F:RNA-directed DNA polymerase activity"/>
    <property type="evidence" value="ECO:0007669"/>
    <property type="project" value="TreeGrafter"/>
</dbReference>
<protein>
    <recommendedName>
        <fullName evidence="1">Reverse transcriptase domain-containing protein</fullName>
    </recommendedName>
</protein>
<name>H9M8B0_PHLSQ</name>
<dbReference type="EMBL" id="JQ002659">
    <property type="protein sequence ID" value="AEV55817.1"/>
    <property type="molecule type" value="Genomic_DNA"/>
</dbReference>
<proteinExistence type="predicted"/>
<geneLocation type="mitochondrion" evidence="2"/>
<dbReference type="PANTHER" id="PTHR33642:SF4">
    <property type="entry name" value="COX1_OXI3 INTRON 1 PROTEIN-RELATED"/>
    <property type="match status" value="1"/>
</dbReference>
<dbReference type="RefSeq" id="YP_006234253.1">
    <property type="nucleotide sequence ID" value="NC_017755.1"/>
</dbReference>
<dbReference type="GeneID" id="12354456"/>
<evidence type="ECO:0000313" key="2">
    <source>
        <dbReference type="EMBL" id="AEV55817.1"/>
    </source>
</evidence>
<dbReference type="Pfam" id="PF01348">
    <property type="entry name" value="Intron_maturas2"/>
    <property type="match status" value="1"/>
</dbReference>
<dbReference type="PROSITE" id="PS50878">
    <property type="entry name" value="RT_POL"/>
    <property type="match status" value="1"/>
</dbReference>